<comment type="caution">
    <text evidence="2">The sequence shown here is derived from an EMBL/GenBank/DDBJ whole genome shotgun (WGS) entry which is preliminary data.</text>
</comment>
<proteinExistence type="predicted"/>
<keyword evidence="3" id="KW-1185">Reference proteome</keyword>
<sequence>MKFGLLFGMGTFILSTGAAAQTCAGYVGQTVKPITIQQAIAGLPKVEPKSEFETTAQYDARLKAAGSPSTIVVAKRINDIYVKYDADAQVMRIRSDAFQPVSEWYLKLWRGAPKNLLSRGSNVAVEVDSDEAKVVRSYEAQNGYGASATVTRRERSVYTIFDRALPGFDRYEPIFTEIERQDQLPPVAMDAQIAQRVKPNLRIAFVTTPKAPFYFESRHSGGSPTISDPDVTDDLHKVMVADLQCGLLTDGNDAVLAAYEIK</sequence>
<keyword evidence="1" id="KW-0732">Signal</keyword>
<evidence type="ECO:0000313" key="2">
    <source>
        <dbReference type="EMBL" id="MYL98422.1"/>
    </source>
</evidence>
<reference evidence="2 3" key="1">
    <citation type="submission" date="2019-12" db="EMBL/GenBank/DDBJ databases">
        <authorList>
            <person name="Feng G."/>
            <person name="Zhu H."/>
        </authorList>
    </citation>
    <scope>NUCLEOTIDE SEQUENCE [LARGE SCALE GENOMIC DNA]</scope>
    <source>
        <strain evidence="2 3">FGD1</strain>
    </source>
</reference>
<protein>
    <submittedName>
        <fullName evidence="2">Uncharacterized protein</fullName>
    </submittedName>
</protein>
<gene>
    <name evidence="2" type="ORF">GR702_11670</name>
</gene>
<dbReference type="EMBL" id="WVTD01000007">
    <property type="protein sequence ID" value="MYL98422.1"/>
    <property type="molecule type" value="Genomic_DNA"/>
</dbReference>
<name>A0A7X4K7W2_9SPHN</name>
<evidence type="ECO:0000313" key="3">
    <source>
        <dbReference type="Proteomes" id="UP000465810"/>
    </source>
</evidence>
<feature type="signal peptide" evidence="1">
    <location>
        <begin position="1"/>
        <end position="20"/>
    </location>
</feature>
<feature type="chain" id="PRO_5031172342" evidence="1">
    <location>
        <begin position="21"/>
        <end position="262"/>
    </location>
</feature>
<dbReference type="Proteomes" id="UP000465810">
    <property type="component" value="Unassembled WGS sequence"/>
</dbReference>
<accession>A0A7X4K7W2</accession>
<dbReference type="AlphaFoldDB" id="A0A7X4K7W2"/>
<dbReference type="RefSeq" id="WP_160986053.1">
    <property type="nucleotide sequence ID" value="NZ_WVTD01000007.1"/>
</dbReference>
<evidence type="ECO:0000256" key="1">
    <source>
        <dbReference type="SAM" id="SignalP"/>
    </source>
</evidence>
<organism evidence="2 3">
    <name type="scientific">Novosphingobium silvae</name>
    <dbReference type="NCBI Taxonomy" id="2692619"/>
    <lineage>
        <taxon>Bacteria</taxon>
        <taxon>Pseudomonadati</taxon>
        <taxon>Pseudomonadota</taxon>
        <taxon>Alphaproteobacteria</taxon>
        <taxon>Sphingomonadales</taxon>
        <taxon>Sphingomonadaceae</taxon>
        <taxon>Novosphingobium</taxon>
    </lineage>
</organism>